<dbReference type="Pfam" id="PF07660">
    <property type="entry name" value="STN"/>
    <property type="match status" value="1"/>
</dbReference>
<keyword evidence="2 10" id="KW-0813">Transport</keyword>
<feature type="domain" description="Secretin/TonB short N-terminal" evidence="13">
    <location>
        <begin position="55"/>
        <end position="105"/>
    </location>
</feature>
<dbReference type="SUPFAM" id="SSF56935">
    <property type="entry name" value="Porins"/>
    <property type="match status" value="1"/>
</dbReference>
<dbReference type="Pfam" id="PF00593">
    <property type="entry name" value="TonB_dep_Rec_b-barrel"/>
    <property type="match status" value="1"/>
</dbReference>
<feature type="signal peptide" evidence="12">
    <location>
        <begin position="1"/>
        <end position="27"/>
    </location>
</feature>
<gene>
    <name evidence="14" type="ORF">NJ75_04139</name>
</gene>
<dbReference type="SMART" id="SM00965">
    <property type="entry name" value="STN"/>
    <property type="match status" value="1"/>
</dbReference>
<keyword evidence="14" id="KW-0675">Receptor</keyword>
<evidence type="ECO:0000256" key="10">
    <source>
        <dbReference type="PROSITE-ProRule" id="PRU01360"/>
    </source>
</evidence>
<dbReference type="GO" id="GO:0006826">
    <property type="term" value="P:iron ion transport"/>
    <property type="evidence" value="ECO:0007669"/>
    <property type="project" value="UniProtKB-KW"/>
</dbReference>
<dbReference type="PROSITE" id="PS52016">
    <property type="entry name" value="TONB_DEPENDENT_REC_3"/>
    <property type="match status" value="1"/>
</dbReference>
<dbReference type="PANTHER" id="PTHR47234:SF1">
    <property type="entry name" value="TONB-DEPENDENT RECEPTOR"/>
    <property type="match status" value="1"/>
</dbReference>
<dbReference type="AlphaFoldDB" id="A0A0B8ZZR8"/>
<evidence type="ECO:0000256" key="7">
    <source>
        <dbReference type="ARBA" id="ARBA00023077"/>
    </source>
</evidence>
<protein>
    <submittedName>
        <fullName evidence="14">TonB-dependent receptor</fullName>
    </submittedName>
</protein>
<evidence type="ECO:0000256" key="5">
    <source>
        <dbReference type="ARBA" id="ARBA00022692"/>
    </source>
</evidence>
<evidence type="ECO:0000256" key="8">
    <source>
        <dbReference type="ARBA" id="ARBA00023136"/>
    </source>
</evidence>
<dbReference type="Gene3D" id="2.170.130.10">
    <property type="entry name" value="TonB-dependent receptor, plug domain"/>
    <property type="match status" value="1"/>
</dbReference>
<evidence type="ECO:0000313" key="15">
    <source>
        <dbReference type="Proteomes" id="UP000031338"/>
    </source>
</evidence>
<dbReference type="InterPro" id="IPR037066">
    <property type="entry name" value="Plug_dom_sf"/>
</dbReference>
<accession>A0A0B8ZZR8</accession>
<name>A0A0B8ZZR8_9SPHN</name>
<dbReference type="Gene3D" id="2.40.170.20">
    <property type="entry name" value="TonB-dependent receptor, beta-barrel domain"/>
    <property type="match status" value="1"/>
</dbReference>
<keyword evidence="15" id="KW-1185">Reference proteome</keyword>
<dbReference type="InterPro" id="IPR000531">
    <property type="entry name" value="Beta-barrel_TonB"/>
</dbReference>
<keyword evidence="4" id="KW-0406">Ion transport</keyword>
<dbReference type="InterPro" id="IPR036942">
    <property type="entry name" value="Beta-barrel_TonB_sf"/>
</dbReference>
<keyword evidence="4" id="KW-0410">Iron transport</keyword>
<dbReference type="PATRIC" id="fig|48936.3.peg.4168"/>
<keyword evidence="3 10" id="KW-1134">Transmembrane beta strand</keyword>
<dbReference type="InterPro" id="IPR012910">
    <property type="entry name" value="Plug_dom"/>
</dbReference>
<evidence type="ECO:0000256" key="6">
    <source>
        <dbReference type="ARBA" id="ARBA00023004"/>
    </source>
</evidence>
<keyword evidence="8 10" id="KW-0472">Membrane</keyword>
<dbReference type="Proteomes" id="UP000031338">
    <property type="component" value="Unassembled WGS sequence"/>
</dbReference>
<comment type="subcellular location">
    <subcellularLocation>
        <location evidence="1 10">Cell outer membrane</location>
        <topology evidence="1 10">Multi-pass membrane protein</topology>
    </subcellularLocation>
</comment>
<evidence type="ECO:0000259" key="13">
    <source>
        <dbReference type="SMART" id="SM00965"/>
    </source>
</evidence>
<comment type="similarity">
    <text evidence="10 11">Belongs to the TonB-dependent receptor family.</text>
</comment>
<keyword evidence="12" id="KW-0732">Signal</keyword>
<evidence type="ECO:0000256" key="9">
    <source>
        <dbReference type="ARBA" id="ARBA00023237"/>
    </source>
</evidence>
<evidence type="ECO:0000256" key="3">
    <source>
        <dbReference type="ARBA" id="ARBA00022452"/>
    </source>
</evidence>
<reference evidence="14 15" key="1">
    <citation type="submission" date="2014-10" db="EMBL/GenBank/DDBJ databases">
        <title>Draft genome sequence of Novosphingobium subterraneum DSM 12447.</title>
        <authorList>
            <person name="Gan H.M."/>
            <person name="Gan H.Y."/>
            <person name="Savka M.A."/>
        </authorList>
    </citation>
    <scope>NUCLEOTIDE SEQUENCE [LARGE SCALE GENOMIC DNA]</scope>
    <source>
        <strain evidence="14 15">DSM 12447</strain>
    </source>
</reference>
<dbReference type="Pfam" id="PF07715">
    <property type="entry name" value="Plug"/>
    <property type="match status" value="1"/>
</dbReference>
<dbReference type="Gene3D" id="3.55.50.30">
    <property type="match status" value="1"/>
</dbReference>
<dbReference type="STRING" id="48936.NJ75_04139"/>
<dbReference type="PANTHER" id="PTHR47234">
    <property type="match status" value="1"/>
</dbReference>
<dbReference type="RefSeq" id="WP_039337775.1">
    <property type="nucleotide sequence ID" value="NZ_JRVC01000028.1"/>
</dbReference>
<sequence length="978" mass="103232">MTFKTTTHAIVIAMLAAPLVAAAPASAQEADTLALDLPAQAMARSLHDLAAKAGATIVADDKLVAGRTAPAVQGTYTLAGALGKILEGSGLQGIATSQGYAIRSAGSSTPMRGASADSATDDIVVTGTRIRGSAPAGAAVIAIDRKAIEESGRATVQDLVSVLPQNFGGGPNEGTLGFTQRNNANANIGSGASINLRGLGTTSTLTLVDGNRLALGAASSIVDISLIPASAIERIEVLADGASAIYGSDAVAGVVNVRLRRGYEGAETSFRVGMADGFSEVQASQLAGLRWNSGSLMAAYEFYRRDRLAAQDRDYATEDLTRFGGPDYRQAFANPGTITAANGAIFGIPARQDGRALAPSDLLAGVRNLGDGRRLTDILPRTRRHAGLIALEQDLSSWLTMRLQGFAADRRSDQRYIVFGSQVTVPVSNPFYVDPIGTGQPIRVGYDFRDDLGATVNRSHVTNWTVAGVLEARFGAWRAEAYGNRGIQHEELLRDNLVNRARLAQALADPDPAKAFNVFGDGSHTSAATIDYVRGSSLTSARSRQTTAGLKFDGPLLTLPGGALTLAFGGEYREEGYGSRSLADETTLVPVASGDNGYPLARNVLAGFAELRAPLVGPEQGIAGVYRLDLSVAGRIEHYSDFGTTTNPKVGLTWEPVQGLALRGSYGTSFRAPGFFDVRQGPGLSQVVPIPVTDPGSPSGSSNVIALFGNDPGIGPERARTWTAGFDFKPPAIPGLSMSATWFDIFYKDRIFNPAVDAFTFLAQRSRYEPLITANPSPAQVASFYASPDFSNPFGIAAGSIRYVIDARNANLARNHLDGIDFDLNYRHETARGALSLGASGSWLFHLTQQLTSAAPRTQALGTIGNPVRYRLRGRAGFEQDGFGATAFVNHMAGYRNTAVAPVEPVASWTTVDLTLSKRFGEEAGALAGTRFALSITNLFDRDPPYVNNRTPFSAAGFDPEQASAVGRLVAVQVTKSW</sequence>
<organism evidence="14 15">
    <name type="scientific">Novosphingobium subterraneum</name>
    <dbReference type="NCBI Taxonomy" id="48936"/>
    <lineage>
        <taxon>Bacteria</taxon>
        <taxon>Pseudomonadati</taxon>
        <taxon>Pseudomonadota</taxon>
        <taxon>Alphaproteobacteria</taxon>
        <taxon>Sphingomonadales</taxon>
        <taxon>Sphingomonadaceae</taxon>
        <taxon>Novosphingobium</taxon>
    </lineage>
</organism>
<evidence type="ECO:0000256" key="12">
    <source>
        <dbReference type="SAM" id="SignalP"/>
    </source>
</evidence>
<evidence type="ECO:0000256" key="11">
    <source>
        <dbReference type="RuleBase" id="RU003357"/>
    </source>
</evidence>
<keyword evidence="5 10" id="KW-0812">Transmembrane</keyword>
<proteinExistence type="inferred from homology"/>
<keyword evidence="6" id="KW-0408">Iron</keyword>
<feature type="chain" id="PRO_5002127992" evidence="12">
    <location>
        <begin position="28"/>
        <end position="978"/>
    </location>
</feature>
<comment type="caution">
    <text evidence="14">The sequence shown here is derived from an EMBL/GenBank/DDBJ whole genome shotgun (WGS) entry which is preliminary data.</text>
</comment>
<evidence type="ECO:0000256" key="1">
    <source>
        <dbReference type="ARBA" id="ARBA00004571"/>
    </source>
</evidence>
<keyword evidence="7 11" id="KW-0798">TonB box</keyword>
<evidence type="ECO:0000256" key="4">
    <source>
        <dbReference type="ARBA" id="ARBA00022496"/>
    </source>
</evidence>
<keyword evidence="9 10" id="KW-0998">Cell outer membrane</keyword>
<dbReference type="EMBL" id="JRVC01000028">
    <property type="protein sequence ID" value="KHS42577.1"/>
    <property type="molecule type" value="Genomic_DNA"/>
</dbReference>
<dbReference type="GO" id="GO:0009279">
    <property type="term" value="C:cell outer membrane"/>
    <property type="evidence" value="ECO:0007669"/>
    <property type="project" value="UniProtKB-SubCell"/>
</dbReference>
<evidence type="ECO:0000256" key="2">
    <source>
        <dbReference type="ARBA" id="ARBA00022448"/>
    </source>
</evidence>
<dbReference type="InterPro" id="IPR039426">
    <property type="entry name" value="TonB-dep_rcpt-like"/>
</dbReference>
<evidence type="ECO:0000313" key="14">
    <source>
        <dbReference type="EMBL" id="KHS42577.1"/>
    </source>
</evidence>
<dbReference type="InterPro" id="IPR011662">
    <property type="entry name" value="Secretin/TonB_short_N"/>
</dbReference>